<dbReference type="AlphaFoldDB" id="A0A916XLL1"/>
<organism evidence="1 2">
    <name type="scientific">Chelatococcus reniformis</name>
    <dbReference type="NCBI Taxonomy" id="1494448"/>
    <lineage>
        <taxon>Bacteria</taxon>
        <taxon>Pseudomonadati</taxon>
        <taxon>Pseudomonadota</taxon>
        <taxon>Alphaproteobacteria</taxon>
        <taxon>Hyphomicrobiales</taxon>
        <taxon>Chelatococcaceae</taxon>
        <taxon>Chelatococcus</taxon>
    </lineage>
</organism>
<accession>A0A916XLL1</accession>
<dbReference type="Proteomes" id="UP000637002">
    <property type="component" value="Unassembled WGS sequence"/>
</dbReference>
<sequence>MDHPIQWHNAFTSRAVSAPRTDPAVAADAADDSVVFLVSSRLLRADRVADLTAAGQEIRLPRLAMADRRLGDIAWPGWDLGGERRGRCR</sequence>
<dbReference type="EMBL" id="BMGG01000008">
    <property type="protein sequence ID" value="GGC80514.1"/>
    <property type="molecule type" value="Genomic_DNA"/>
</dbReference>
<proteinExistence type="predicted"/>
<protein>
    <submittedName>
        <fullName evidence="1">Uncharacterized protein</fullName>
    </submittedName>
</protein>
<name>A0A916XLL1_9HYPH</name>
<gene>
    <name evidence="1" type="ORF">GCM10010994_43160</name>
</gene>
<evidence type="ECO:0000313" key="2">
    <source>
        <dbReference type="Proteomes" id="UP000637002"/>
    </source>
</evidence>
<reference evidence="1" key="2">
    <citation type="submission" date="2020-09" db="EMBL/GenBank/DDBJ databases">
        <authorList>
            <person name="Sun Q."/>
            <person name="Zhou Y."/>
        </authorList>
    </citation>
    <scope>NUCLEOTIDE SEQUENCE</scope>
    <source>
        <strain evidence="1">CGMCC 1.12919</strain>
    </source>
</reference>
<comment type="caution">
    <text evidence="1">The sequence shown here is derived from an EMBL/GenBank/DDBJ whole genome shotgun (WGS) entry which is preliminary data.</text>
</comment>
<reference evidence="1" key="1">
    <citation type="journal article" date="2014" name="Int. J. Syst. Evol. Microbiol.">
        <title>Complete genome sequence of Corynebacterium casei LMG S-19264T (=DSM 44701T), isolated from a smear-ripened cheese.</title>
        <authorList>
            <consortium name="US DOE Joint Genome Institute (JGI-PGF)"/>
            <person name="Walter F."/>
            <person name="Albersmeier A."/>
            <person name="Kalinowski J."/>
            <person name="Ruckert C."/>
        </authorList>
    </citation>
    <scope>NUCLEOTIDE SEQUENCE</scope>
    <source>
        <strain evidence="1">CGMCC 1.12919</strain>
    </source>
</reference>
<keyword evidence="2" id="KW-1185">Reference proteome</keyword>
<evidence type="ECO:0000313" key="1">
    <source>
        <dbReference type="EMBL" id="GGC80514.1"/>
    </source>
</evidence>